<dbReference type="Pfam" id="PF17837">
    <property type="entry name" value="4PPT_N"/>
    <property type="match status" value="1"/>
</dbReference>
<name>A0A840E399_9BACT</name>
<dbReference type="EMBL" id="JACIFF010000006">
    <property type="protein sequence ID" value="MBB4080044.1"/>
    <property type="molecule type" value="Genomic_DNA"/>
</dbReference>
<dbReference type="GO" id="GO:0008897">
    <property type="term" value="F:holo-[acyl-carrier-protein] synthase activity"/>
    <property type="evidence" value="ECO:0007669"/>
    <property type="project" value="InterPro"/>
</dbReference>
<feature type="domain" description="4'-phosphopantetheinyl transferase N-terminal" evidence="3">
    <location>
        <begin position="47"/>
        <end position="102"/>
    </location>
</feature>
<keyword evidence="1 4" id="KW-0808">Transferase</keyword>
<protein>
    <submittedName>
        <fullName evidence="4">Phosphopantetheinyl transferase</fullName>
    </submittedName>
</protein>
<proteinExistence type="predicted"/>
<dbReference type="Proteomes" id="UP000576209">
    <property type="component" value="Unassembled WGS sequence"/>
</dbReference>
<reference evidence="4 5" key="1">
    <citation type="submission" date="2020-08" db="EMBL/GenBank/DDBJ databases">
        <title>Genomic Encyclopedia of Type Strains, Phase IV (KMG-IV): sequencing the most valuable type-strain genomes for metagenomic binning, comparative biology and taxonomic classification.</title>
        <authorList>
            <person name="Goeker M."/>
        </authorList>
    </citation>
    <scope>NUCLEOTIDE SEQUENCE [LARGE SCALE GENOMIC DNA]</scope>
    <source>
        <strain evidence="4 5">DSM 105137</strain>
    </source>
</reference>
<sequence>MPLLFHDSILPPGEWGLWRIDESEAQLRDHVSLFHREIEQLECIKGEERRREFLAARLLLHHMSGRQDRGELIKDTDGKPHLHDSLFFVSISHTVGYSAAIAHPRPCGVDVQRIVPQIRRLARKFVNVEEGFYLYQEHELTQLHLIWAAKEAMYKAFGKRQLDFRKHLHVNLADYNQMTTGTDAYLRTEEVTMHFQLEFRKYPSFVLVAAVEINP</sequence>
<dbReference type="SUPFAM" id="SSF56214">
    <property type="entry name" value="4'-phosphopantetheinyl transferase"/>
    <property type="match status" value="2"/>
</dbReference>
<evidence type="ECO:0000256" key="1">
    <source>
        <dbReference type="ARBA" id="ARBA00022679"/>
    </source>
</evidence>
<dbReference type="InterPro" id="IPR008278">
    <property type="entry name" value="4-PPantetheinyl_Trfase_dom"/>
</dbReference>
<dbReference type="InterPro" id="IPR041354">
    <property type="entry name" value="4PPT_N"/>
</dbReference>
<feature type="domain" description="4'-phosphopantetheinyl transferase" evidence="2">
    <location>
        <begin position="106"/>
        <end position="170"/>
    </location>
</feature>
<dbReference type="Gene3D" id="3.90.470.20">
    <property type="entry name" value="4'-phosphopantetheinyl transferase domain"/>
    <property type="match status" value="1"/>
</dbReference>
<accession>A0A840E399</accession>
<dbReference type="RefSeq" id="WP_183496276.1">
    <property type="nucleotide sequence ID" value="NZ_JACIFF010000006.1"/>
</dbReference>
<evidence type="ECO:0000259" key="2">
    <source>
        <dbReference type="Pfam" id="PF01648"/>
    </source>
</evidence>
<evidence type="ECO:0000313" key="5">
    <source>
        <dbReference type="Proteomes" id="UP000576209"/>
    </source>
</evidence>
<organism evidence="4 5">
    <name type="scientific">Neolewinella aquimaris</name>
    <dbReference type="NCBI Taxonomy" id="1835722"/>
    <lineage>
        <taxon>Bacteria</taxon>
        <taxon>Pseudomonadati</taxon>
        <taxon>Bacteroidota</taxon>
        <taxon>Saprospiria</taxon>
        <taxon>Saprospirales</taxon>
        <taxon>Lewinellaceae</taxon>
        <taxon>Neolewinella</taxon>
    </lineage>
</organism>
<keyword evidence="5" id="KW-1185">Reference proteome</keyword>
<dbReference type="GO" id="GO:0000287">
    <property type="term" value="F:magnesium ion binding"/>
    <property type="evidence" value="ECO:0007669"/>
    <property type="project" value="InterPro"/>
</dbReference>
<dbReference type="Pfam" id="PF01648">
    <property type="entry name" value="ACPS"/>
    <property type="match status" value="1"/>
</dbReference>
<dbReference type="InterPro" id="IPR037143">
    <property type="entry name" value="4-PPantetheinyl_Trfase_dom_sf"/>
</dbReference>
<evidence type="ECO:0000259" key="3">
    <source>
        <dbReference type="Pfam" id="PF17837"/>
    </source>
</evidence>
<gene>
    <name evidence="4" type="ORF">GGR28_002671</name>
</gene>
<dbReference type="AlphaFoldDB" id="A0A840E399"/>
<comment type="caution">
    <text evidence="4">The sequence shown here is derived from an EMBL/GenBank/DDBJ whole genome shotgun (WGS) entry which is preliminary data.</text>
</comment>
<evidence type="ECO:0000313" key="4">
    <source>
        <dbReference type="EMBL" id="MBB4080044.1"/>
    </source>
</evidence>